<reference evidence="2 3" key="1">
    <citation type="journal article" date="2024" name="BMC Genomics">
        <title>De novo assembly and annotation of Popillia japonica's genome with initial clues to its potential as an invasive pest.</title>
        <authorList>
            <person name="Cucini C."/>
            <person name="Boschi S."/>
            <person name="Funari R."/>
            <person name="Cardaioli E."/>
            <person name="Iannotti N."/>
            <person name="Marturano G."/>
            <person name="Paoli F."/>
            <person name="Bruttini M."/>
            <person name="Carapelli A."/>
            <person name="Frati F."/>
            <person name="Nardi F."/>
        </authorList>
    </citation>
    <scope>NUCLEOTIDE SEQUENCE [LARGE SCALE GENOMIC DNA]</scope>
    <source>
        <strain evidence="2">DMR45628</strain>
    </source>
</reference>
<dbReference type="AlphaFoldDB" id="A0AAW1M1P5"/>
<dbReference type="InterPro" id="IPR052638">
    <property type="entry name" value="PiggyBac_TE-derived"/>
</dbReference>
<name>A0AAW1M1P5_POPJA</name>
<evidence type="ECO:0000259" key="1">
    <source>
        <dbReference type="Pfam" id="PF13843"/>
    </source>
</evidence>
<feature type="domain" description="PiggyBac transposable element-derived protein" evidence="1">
    <location>
        <begin position="2"/>
        <end position="124"/>
    </location>
</feature>
<evidence type="ECO:0000313" key="2">
    <source>
        <dbReference type="EMBL" id="KAK9739517.1"/>
    </source>
</evidence>
<dbReference type="PANTHER" id="PTHR47055">
    <property type="entry name" value="DDE_TNP_1_7 DOMAIN-CONTAINING PROTEIN"/>
    <property type="match status" value="1"/>
</dbReference>
<dbReference type="Proteomes" id="UP001458880">
    <property type="component" value="Unassembled WGS sequence"/>
</dbReference>
<dbReference type="PANTHER" id="PTHR47055:SF3">
    <property type="entry name" value="PHORBOL-ESTER_DAG-TYPE DOMAIN-CONTAINING PROTEIN"/>
    <property type="match status" value="1"/>
</dbReference>
<dbReference type="GO" id="GO:0043565">
    <property type="term" value="F:sequence-specific DNA binding"/>
    <property type="evidence" value="ECO:0007669"/>
    <property type="project" value="TreeGrafter"/>
</dbReference>
<organism evidence="2 3">
    <name type="scientific">Popillia japonica</name>
    <name type="common">Japanese beetle</name>
    <dbReference type="NCBI Taxonomy" id="7064"/>
    <lineage>
        <taxon>Eukaryota</taxon>
        <taxon>Metazoa</taxon>
        <taxon>Ecdysozoa</taxon>
        <taxon>Arthropoda</taxon>
        <taxon>Hexapoda</taxon>
        <taxon>Insecta</taxon>
        <taxon>Pterygota</taxon>
        <taxon>Neoptera</taxon>
        <taxon>Endopterygota</taxon>
        <taxon>Coleoptera</taxon>
        <taxon>Polyphaga</taxon>
        <taxon>Scarabaeiformia</taxon>
        <taxon>Scarabaeidae</taxon>
        <taxon>Rutelinae</taxon>
        <taxon>Popillia</taxon>
    </lineage>
</organism>
<dbReference type="EMBL" id="JASPKY010000074">
    <property type="protein sequence ID" value="KAK9739517.1"/>
    <property type="molecule type" value="Genomic_DNA"/>
</dbReference>
<gene>
    <name evidence="2" type="ORF">QE152_g8982</name>
</gene>
<keyword evidence="3" id="KW-1185">Reference proteome</keyword>
<protein>
    <submittedName>
        <fullName evidence="2">Transposase IS4</fullName>
    </submittedName>
</protein>
<dbReference type="InterPro" id="IPR029526">
    <property type="entry name" value="PGBD"/>
</dbReference>
<sequence length="126" mass="15119">MIVTESNKYAQERNRKTVEVKRFIGVLLFSGYVQVPRMRMLWEREQDTYNKLIAEAISRDRFEYILSYNYLADEAISRDRFEYILSYNYLADNTNLAQSDKFAKARPLFDHLKNKFIEYAPIDHCL</sequence>
<comment type="caution">
    <text evidence="2">The sequence shown here is derived from an EMBL/GenBank/DDBJ whole genome shotgun (WGS) entry which is preliminary data.</text>
</comment>
<evidence type="ECO:0000313" key="3">
    <source>
        <dbReference type="Proteomes" id="UP001458880"/>
    </source>
</evidence>
<proteinExistence type="predicted"/>
<accession>A0AAW1M1P5</accession>
<dbReference type="Pfam" id="PF13843">
    <property type="entry name" value="DDE_Tnp_1_7"/>
    <property type="match status" value="1"/>
</dbReference>